<dbReference type="InterPro" id="IPR005025">
    <property type="entry name" value="FMN_Rdtase-like_dom"/>
</dbReference>
<protein>
    <submittedName>
        <fullName evidence="2">Chromate reductase</fullName>
    </submittedName>
</protein>
<comment type="caution">
    <text evidence="2">The sequence shown here is derived from an EMBL/GenBank/DDBJ whole genome shotgun (WGS) entry which is preliminary data.</text>
</comment>
<dbReference type="RefSeq" id="WP_153116809.1">
    <property type="nucleotide sequence ID" value="NZ_JACIGE010000007.1"/>
</dbReference>
<organism evidence="2 3">
    <name type="scientific">Rhodocyclus tenuis</name>
    <name type="common">Rhodospirillum tenue</name>
    <dbReference type="NCBI Taxonomy" id="1066"/>
    <lineage>
        <taxon>Bacteria</taxon>
        <taxon>Pseudomonadati</taxon>
        <taxon>Pseudomonadota</taxon>
        <taxon>Betaproteobacteria</taxon>
        <taxon>Rhodocyclales</taxon>
        <taxon>Rhodocyclaceae</taxon>
        <taxon>Rhodocyclus</taxon>
    </lineage>
</organism>
<dbReference type="InterPro" id="IPR050712">
    <property type="entry name" value="NAD(P)H-dep_reductase"/>
</dbReference>
<dbReference type="EMBL" id="JACIGE010000007">
    <property type="protein sequence ID" value="MBB4247848.1"/>
    <property type="molecule type" value="Genomic_DNA"/>
</dbReference>
<keyword evidence="3" id="KW-1185">Reference proteome</keyword>
<dbReference type="GO" id="GO:0010181">
    <property type="term" value="F:FMN binding"/>
    <property type="evidence" value="ECO:0007669"/>
    <property type="project" value="TreeGrafter"/>
</dbReference>
<dbReference type="GO" id="GO:0016491">
    <property type="term" value="F:oxidoreductase activity"/>
    <property type="evidence" value="ECO:0007669"/>
    <property type="project" value="InterPro"/>
</dbReference>
<evidence type="ECO:0000259" key="1">
    <source>
        <dbReference type="Pfam" id="PF03358"/>
    </source>
</evidence>
<dbReference type="PANTHER" id="PTHR30543:SF21">
    <property type="entry name" value="NAD(P)H-DEPENDENT FMN REDUCTASE LOT6"/>
    <property type="match status" value="1"/>
</dbReference>
<dbReference type="Gene3D" id="3.40.50.360">
    <property type="match status" value="1"/>
</dbReference>
<reference evidence="2 3" key="1">
    <citation type="submission" date="2020-08" db="EMBL/GenBank/DDBJ databases">
        <title>Genome sequencing of Purple Non-Sulfur Bacteria from various extreme environments.</title>
        <authorList>
            <person name="Mayer M."/>
        </authorList>
    </citation>
    <scope>NUCLEOTIDE SEQUENCE [LARGE SCALE GENOMIC DNA]</scope>
    <source>
        <strain evidence="2 3">2761</strain>
    </source>
</reference>
<name>A0A840GB04_RHOTE</name>
<dbReference type="SUPFAM" id="SSF52218">
    <property type="entry name" value="Flavoproteins"/>
    <property type="match status" value="1"/>
</dbReference>
<feature type="domain" description="NADPH-dependent FMN reductase-like" evidence="1">
    <location>
        <begin position="5"/>
        <end position="148"/>
    </location>
</feature>
<dbReference type="OrthoDB" id="9812295at2"/>
<evidence type="ECO:0000313" key="3">
    <source>
        <dbReference type="Proteomes" id="UP000587070"/>
    </source>
</evidence>
<dbReference type="Pfam" id="PF03358">
    <property type="entry name" value="FMN_red"/>
    <property type="match status" value="1"/>
</dbReference>
<dbReference type="PANTHER" id="PTHR30543">
    <property type="entry name" value="CHROMATE REDUCTASE"/>
    <property type="match status" value="1"/>
</dbReference>
<dbReference type="Proteomes" id="UP000587070">
    <property type="component" value="Unassembled WGS sequence"/>
</dbReference>
<dbReference type="InterPro" id="IPR029039">
    <property type="entry name" value="Flavoprotein-like_sf"/>
</dbReference>
<accession>A0A840GB04</accession>
<gene>
    <name evidence="2" type="ORF">GGD90_002233</name>
</gene>
<dbReference type="AlphaFoldDB" id="A0A840GB04"/>
<dbReference type="GO" id="GO:0005829">
    <property type="term" value="C:cytosol"/>
    <property type="evidence" value="ECO:0007669"/>
    <property type="project" value="TreeGrafter"/>
</dbReference>
<evidence type="ECO:0000313" key="2">
    <source>
        <dbReference type="EMBL" id="MBB4247848.1"/>
    </source>
</evidence>
<sequence>MAAYQIAVIVGSLRQESLNGKFADALVRLARPEFSFKRVQIGDLPLYNQDDDKNQAASVKRLKAEISAAHGVLFVTPEYNRSIPGVLKNAIDHGSRPYGQSVWQGKPAGIIGVSVGAIGTALAQQHLRNILAYLDMPTLGQPEAFVHAGEGLFDAEGKIGPASKEFVQKWLDRYLDWVIKQAA</sequence>
<proteinExistence type="predicted"/>